<evidence type="ECO:0000259" key="8">
    <source>
        <dbReference type="Pfam" id="PF16531"/>
    </source>
</evidence>
<dbReference type="Gene3D" id="1.20.5.340">
    <property type="match status" value="1"/>
</dbReference>
<comment type="subcellular location">
    <subcellularLocation>
        <location evidence="1">Cytoplasm</location>
        <location evidence="1">Cytoskeleton</location>
        <location evidence="1">Microtubule organizing center</location>
        <location evidence="1">Centrosome</location>
    </subcellularLocation>
</comment>
<name>A0A1S8WJ40_OPIVI</name>
<evidence type="ECO:0000256" key="2">
    <source>
        <dbReference type="ARBA" id="ARBA00022490"/>
    </source>
</evidence>
<sequence>MISQGKLGCLGKCRSLKTQQGLLVDFTAFGQKVIDLLDLCLREESSSNPRYTLRFSSSNNENEGVLQIVEATNFKYLIHLSLTLRAGDDDALKSYLVTQLKALKPMFRRVCQSVNKWVCFIILTLKASASSSCEFLEYKASSKLREDNMVRSYEDRIRVLEEKMCQAEATHKNAIENEQRLSEKACEHVRQELSSKVERLMQENQELKIEQEQLHAKVKRFSNQITALEDQLALQNSEITSLRSKLSSAEQTTQSKTSDISRLENRLSVLEQEVTAKDQLLSKTQALLNSEQEHKSRLQDELQQNCRQVEKLQTSLNKETDEVSKANEIIKRLQAEVKSQHTKAKLRGQVAAEQERLLSAKDTEMQELHNEVERLKRELKESKESVSQLAEQVKSTSAELVDAQQTIKTNENIIGWLNRQISENQIGNVQHRLRSVGFPTPLNAVGAARILSPPKDLNSNTTNFQIAPPWYPSGSSAVPCSTIIARLTPAPPTTSQNIFHGSDHSSAAATSTVTDGATNCASKPNANPIYSLRTVSSTGTYSMNPPADSEPNILARKSGTQQMLLPAPITKSTPLHTDYIPHSVGPTDPTAPVRFGPVTSSSLVPVTLSQHKIPLPVYVPSTLLTRTRQPCLDVAITGTSSKFYQTARQGSSGTSGQDDTIHQQSLTSAYFPKPVGASVQR</sequence>
<keyword evidence="5" id="KW-0131">Cell cycle</keyword>
<gene>
    <name evidence="9" type="ORF">X801_09752</name>
</gene>
<feature type="region of interest" description="Disordered" evidence="7">
    <location>
        <begin position="646"/>
        <end position="667"/>
    </location>
</feature>
<evidence type="ECO:0000313" key="9">
    <source>
        <dbReference type="EMBL" id="OON14460.1"/>
    </source>
</evidence>
<dbReference type="InterPro" id="IPR032396">
    <property type="entry name" value="SAS-6_N"/>
</dbReference>
<evidence type="ECO:0000256" key="4">
    <source>
        <dbReference type="ARBA" id="ARBA00023212"/>
    </source>
</evidence>
<reference evidence="9 10" key="1">
    <citation type="submission" date="2015-03" db="EMBL/GenBank/DDBJ databases">
        <title>Draft genome of the nematode, Opisthorchis viverrini.</title>
        <authorList>
            <person name="Mitreva M."/>
        </authorList>
    </citation>
    <scope>NUCLEOTIDE SEQUENCE [LARGE SCALE GENOMIC DNA]</scope>
    <source>
        <strain evidence="9">Khon Kaen</strain>
    </source>
</reference>
<dbReference type="AlphaFoldDB" id="A0A1S8WJ40"/>
<feature type="domain" description="Spindle assembly abnormal protein 6 N-terminal" evidence="8">
    <location>
        <begin position="15"/>
        <end position="84"/>
    </location>
</feature>
<dbReference type="GO" id="GO:0005813">
    <property type="term" value="C:centrosome"/>
    <property type="evidence" value="ECO:0007669"/>
    <property type="project" value="UniProtKB-SubCell"/>
</dbReference>
<keyword evidence="3 6" id="KW-0175">Coiled coil</keyword>
<dbReference type="EMBL" id="KV906636">
    <property type="protein sequence ID" value="OON14460.1"/>
    <property type="molecule type" value="Genomic_DNA"/>
</dbReference>
<feature type="coiled-coil region" evidence="6">
    <location>
        <begin position="190"/>
        <end position="406"/>
    </location>
</feature>
<dbReference type="CDD" id="cd10142">
    <property type="entry name" value="HD_SAS6_N"/>
    <property type="match status" value="1"/>
</dbReference>
<dbReference type="PANTHER" id="PTHR44281:SF2">
    <property type="entry name" value="SPINDLE ASSEMBLY ABNORMAL PROTEIN 6 HOMOLOG"/>
    <property type="match status" value="1"/>
</dbReference>
<dbReference type="InterPro" id="IPR038558">
    <property type="entry name" value="SAS-6_N_sf"/>
</dbReference>
<dbReference type="Pfam" id="PF16531">
    <property type="entry name" value="SAS-6_N"/>
    <property type="match status" value="1"/>
</dbReference>
<organism evidence="9 10">
    <name type="scientific">Opisthorchis viverrini</name>
    <name type="common">Southeast Asian liver fluke</name>
    <dbReference type="NCBI Taxonomy" id="6198"/>
    <lineage>
        <taxon>Eukaryota</taxon>
        <taxon>Metazoa</taxon>
        <taxon>Spiralia</taxon>
        <taxon>Lophotrochozoa</taxon>
        <taxon>Platyhelminthes</taxon>
        <taxon>Trematoda</taxon>
        <taxon>Digenea</taxon>
        <taxon>Opisthorchiida</taxon>
        <taxon>Opisthorchiata</taxon>
        <taxon>Opisthorchiidae</taxon>
        <taxon>Opisthorchis</taxon>
    </lineage>
</organism>
<evidence type="ECO:0000256" key="5">
    <source>
        <dbReference type="ARBA" id="ARBA00023306"/>
    </source>
</evidence>
<evidence type="ECO:0000256" key="6">
    <source>
        <dbReference type="SAM" id="Coils"/>
    </source>
</evidence>
<keyword evidence="10" id="KW-1185">Reference proteome</keyword>
<keyword evidence="2" id="KW-0963">Cytoplasm</keyword>
<evidence type="ECO:0000256" key="3">
    <source>
        <dbReference type="ARBA" id="ARBA00023054"/>
    </source>
</evidence>
<keyword evidence="4" id="KW-0206">Cytoskeleton</keyword>
<proteinExistence type="predicted"/>
<dbReference type="GO" id="GO:0005814">
    <property type="term" value="C:centriole"/>
    <property type="evidence" value="ECO:0007669"/>
    <property type="project" value="TreeGrafter"/>
</dbReference>
<evidence type="ECO:0000313" key="10">
    <source>
        <dbReference type="Proteomes" id="UP000243686"/>
    </source>
</evidence>
<dbReference type="Proteomes" id="UP000243686">
    <property type="component" value="Unassembled WGS sequence"/>
</dbReference>
<dbReference type="Gene3D" id="2.170.210.20">
    <property type="entry name" value="Spindle assembly abnormal protein 6, N-terminal domain"/>
    <property type="match status" value="1"/>
</dbReference>
<protein>
    <recommendedName>
        <fullName evidence="8">Spindle assembly abnormal protein 6 N-terminal domain-containing protein</fullName>
    </recommendedName>
</protein>
<evidence type="ECO:0000256" key="1">
    <source>
        <dbReference type="ARBA" id="ARBA00004300"/>
    </source>
</evidence>
<accession>A0A1S8WJ40</accession>
<dbReference type="PANTHER" id="PTHR44281">
    <property type="entry name" value="SPINDLE ASSEMBLY ABNORMAL PROTEIN 6 HOMOLOG"/>
    <property type="match status" value="1"/>
</dbReference>
<dbReference type="GO" id="GO:0007099">
    <property type="term" value="P:centriole replication"/>
    <property type="evidence" value="ECO:0007669"/>
    <property type="project" value="TreeGrafter"/>
</dbReference>
<evidence type="ECO:0000256" key="7">
    <source>
        <dbReference type="SAM" id="MobiDB-lite"/>
    </source>
</evidence>